<dbReference type="EnsemblProtists" id="EKX32988">
    <property type="protein sequence ID" value="EKX32988"/>
    <property type="gene ID" value="GUITHDRAFT_120819"/>
</dbReference>
<dbReference type="EMBL" id="JH993161">
    <property type="protein sequence ID" value="EKX32988.1"/>
    <property type="molecule type" value="Genomic_DNA"/>
</dbReference>
<proteinExistence type="predicted"/>
<reference evidence="3" key="2">
    <citation type="submission" date="2012-11" db="EMBL/GenBank/DDBJ databases">
        <authorList>
            <person name="Kuo A."/>
            <person name="Curtis B.A."/>
            <person name="Tanifuji G."/>
            <person name="Burki F."/>
            <person name="Gruber A."/>
            <person name="Irimia M."/>
            <person name="Maruyama S."/>
            <person name="Arias M.C."/>
            <person name="Ball S.G."/>
            <person name="Gile G.H."/>
            <person name="Hirakawa Y."/>
            <person name="Hopkins J.F."/>
            <person name="Rensing S.A."/>
            <person name="Schmutz J."/>
            <person name="Symeonidi A."/>
            <person name="Elias M."/>
            <person name="Eveleigh R.J."/>
            <person name="Herman E.K."/>
            <person name="Klute M.J."/>
            <person name="Nakayama T."/>
            <person name="Obornik M."/>
            <person name="Reyes-Prieto A."/>
            <person name="Armbrust E.V."/>
            <person name="Aves S.J."/>
            <person name="Beiko R.G."/>
            <person name="Coutinho P."/>
            <person name="Dacks J.B."/>
            <person name="Durnford D.G."/>
            <person name="Fast N.M."/>
            <person name="Green B.R."/>
            <person name="Grisdale C."/>
            <person name="Hempe F."/>
            <person name="Henrissat B."/>
            <person name="Hoppner M.P."/>
            <person name="Ishida K.-I."/>
            <person name="Kim E."/>
            <person name="Koreny L."/>
            <person name="Kroth P.G."/>
            <person name="Liu Y."/>
            <person name="Malik S.-B."/>
            <person name="Maier U.G."/>
            <person name="McRose D."/>
            <person name="Mock T."/>
            <person name="Neilson J.A."/>
            <person name="Onodera N.T."/>
            <person name="Poole A.M."/>
            <person name="Pritham E.J."/>
            <person name="Richards T.A."/>
            <person name="Rocap G."/>
            <person name="Roy S.W."/>
            <person name="Sarai C."/>
            <person name="Schaack S."/>
            <person name="Shirato S."/>
            <person name="Slamovits C.H."/>
            <person name="Spencer D.F."/>
            <person name="Suzuki S."/>
            <person name="Worden A.Z."/>
            <person name="Zauner S."/>
            <person name="Barry K."/>
            <person name="Bell C."/>
            <person name="Bharti A.K."/>
            <person name="Crow J.A."/>
            <person name="Grimwood J."/>
            <person name="Kramer R."/>
            <person name="Lindquist E."/>
            <person name="Lucas S."/>
            <person name="Salamov A."/>
            <person name="McFadden G.I."/>
            <person name="Lane C.E."/>
            <person name="Keeling P.J."/>
            <person name="Gray M.W."/>
            <person name="Grigoriev I.V."/>
            <person name="Archibald J.M."/>
        </authorList>
    </citation>
    <scope>NUCLEOTIDE SEQUENCE</scope>
    <source>
        <strain evidence="3">CCMP2712</strain>
    </source>
</reference>
<name>L1I9T2_GUITC</name>
<dbReference type="RefSeq" id="XP_005819968.1">
    <property type="nucleotide sequence ID" value="XM_005819911.1"/>
</dbReference>
<keyword evidence="3" id="KW-1185">Reference proteome</keyword>
<dbReference type="GeneID" id="17289715"/>
<organism evidence="1">
    <name type="scientific">Guillardia theta (strain CCMP2712)</name>
    <name type="common">Cryptophyte</name>
    <dbReference type="NCBI Taxonomy" id="905079"/>
    <lineage>
        <taxon>Eukaryota</taxon>
        <taxon>Cryptophyceae</taxon>
        <taxon>Pyrenomonadales</taxon>
        <taxon>Geminigeraceae</taxon>
        <taxon>Guillardia</taxon>
    </lineage>
</organism>
<reference evidence="2" key="3">
    <citation type="submission" date="2015-06" db="UniProtKB">
        <authorList>
            <consortium name="EnsemblProtists"/>
        </authorList>
    </citation>
    <scope>IDENTIFICATION</scope>
</reference>
<dbReference type="Proteomes" id="UP000011087">
    <property type="component" value="Unassembled WGS sequence"/>
</dbReference>
<evidence type="ECO:0000313" key="3">
    <source>
        <dbReference type="Proteomes" id="UP000011087"/>
    </source>
</evidence>
<accession>L1I9T2</accession>
<dbReference type="KEGG" id="gtt:GUITHDRAFT_120819"/>
<dbReference type="HOGENOM" id="CLU_2297056_0_0_1"/>
<evidence type="ECO:0000313" key="1">
    <source>
        <dbReference type="EMBL" id="EKX32988.1"/>
    </source>
</evidence>
<gene>
    <name evidence="1" type="ORF">GUITHDRAFT_120819</name>
</gene>
<protein>
    <submittedName>
        <fullName evidence="1 2">Uncharacterized protein</fullName>
    </submittedName>
</protein>
<dbReference type="AlphaFoldDB" id="L1I9T2"/>
<dbReference type="PaxDb" id="55529-EKX32988"/>
<reference evidence="1 3" key="1">
    <citation type="journal article" date="2012" name="Nature">
        <title>Algal genomes reveal evolutionary mosaicism and the fate of nucleomorphs.</title>
        <authorList>
            <consortium name="DOE Joint Genome Institute"/>
            <person name="Curtis B.A."/>
            <person name="Tanifuji G."/>
            <person name="Burki F."/>
            <person name="Gruber A."/>
            <person name="Irimia M."/>
            <person name="Maruyama S."/>
            <person name="Arias M.C."/>
            <person name="Ball S.G."/>
            <person name="Gile G.H."/>
            <person name="Hirakawa Y."/>
            <person name="Hopkins J.F."/>
            <person name="Kuo A."/>
            <person name="Rensing S.A."/>
            <person name="Schmutz J."/>
            <person name="Symeonidi A."/>
            <person name="Elias M."/>
            <person name="Eveleigh R.J."/>
            <person name="Herman E.K."/>
            <person name="Klute M.J."/>
            <person name="Nakayama T."/>
            <person name="Obornik M."/>
            <person name="Reyes-Prieto A."/>
            <person name="Armbrust E.V."/>
            <person name="Aves S.J."/>
            <person name="Beiko R.G."/>
            <person name="Coutinho P."/>
            <person name="Dacks J.B."/>
            <person name="Durnford D.G."/>
            <person name="Fast N.M."/>
            <person name="Green B.R."/>
            <person name="Grisdale C.J."/>
            <person name="Hempel F."/>
            <person name="Henrissat B."/>
            <person name="Hoppner M.P."/>
            <person name="Ishida K."/>
            <person name="Kim E."/>
            <person name="Koreny L."/>
            <person name="Kroth P.G."/>
            <person name="Liu Y."/>
            <person name="Malik S.B."/>
            <person name="Maier U.G."/>
            <person name="McRose D."/>
            <person name="Mock T."/>
            <person name="Neilson J.A."/>
            <person name="Onodera N.T."/>
            <person name="Poole A.M."/>
            <person name="Pritham E.J."/>
            <person name="Richards T.A."/>
            <person name="Rocap G."/>
            <person name="Roy S.W."/>
            <person name="Sarai C."/>
            <person name="Schaack S."/>
            <person name="Shirato S."/>
            <person name="Slamovits C.H."/>
            <person name="Spencer D.F."/>
            <person name="Suzuki S."/>
            <person name="Worden A.Z."/>
            <person name="Zauner S."/>
            <person name="Barry K."/>
            <person name="Bell C."/>
            <person name="Bharti A.K."/>
            <person name="Crow J.A."/>
            <person name="Grimwood J."/>
            <person name="Kramer R."/>
            <person name="Lindquist E."/>
            <person name="Lucas S."/>
            <person name="Salamov A."/>
            <person name="McFadden G.I."/>
            <person name="Lane C.E."/>
            <person name="Keeling P.J."/>
            <person name="Gray M.W."/>
            <person name="Grigoriev I.V."/>
            <person name="Archibald J.M."/>
        </authorList>
    </citation>
    <scope>NUCLEOTIDE SEQUENCE</scope>
    <source>
        <strain evidence="1 3">CCMP2712</strain>
    </source>
</reference>
<evidence type="ECO:0000313" key="2">
    <source>
        <dbReference type="EnsemblProtists" id="EKX32988"/>
    </source>
</evidence>
<sequence>MILLMMITDIELMAVEIDEIMARKTAESLLATVSGSGDYTNKLVYTDLERLKGFIRQNPGVSPGFSLDDESAVEIRFIVKCGDEETRKKILSDLKLTSDTK</sequence>